<comment type="caution">
    <text evidence="1">The sequence shown here is derived from an EMBL/GenBank/DDBJ whole genome shotgun (WGS) entry which is preliminary data.</text>
</comment>
<proteinExistence type="predicted"/>
<organism evidence="1 2">
    <name type="scientific">Cryptolaemus montrouzieri</name>
    <dbReference type="NCBI Taxonomy" id="559131"/>
    <lineage>
        <taxon>Eukaryota</taxon>
        <taxon>Metazoa</taxon>
        <taxon>Ecdysozoa</taxon>
        <taxon>Arthropoda</taxon>
        <taxon>Hexapoda</taxon>
        <taxon>Insecta</taxon>
        <taxon>Pterygota</taxon>
        <taxon>Neoptera</taxon>
        <taxon>Endopterygota</taxon>
        <taxon>Coleoptera</taxon>
        <taxon>Polyphaga</taxon>
        <taxon>Cucujiformia</taxon>
        <taxon>Coccinelloidea</taxon>
        <taxon>Coccinellidae</taxon>
        <taxon>Scymninae</taxon>
        <taxon>Scymnini</taxon>
        <taxon>Cryptolaemus</taxon>
    </lineage>
</organism>
<dbReference type="Proteomes" id="UP001516400">
    <property type="component" value="Unassembled WGS sequence"/>
</dbReference>
<reference evidence="1 2" key="1">
    <citation type="journal article" date="2021" name="BMC Biol.">
        <title>Horizontally acquired antibacterial genes associated with adaptive radiation of ladybird beetles.</title>
        <authorList>
            <person name="Li H.S."/>
            <person name="Tang X.F."/>
            <person name="Huang Y.H."/>
            <person name="Xu Z.Y."/>
            <person name="Chen M.L."/>
            <person name="Du X.Y."/>
            <person name="Qiu B.Y."/>
            <person name="Chen P.T."/>
            <person name="Zhang W."/>
            <person name="Slipinski A."/>
            <person name="Escalona H.E."/>
            <person name="Waterhouse R.M."/>
            <person name="Zwick A."/>
            <person name="Pang H."/>
        </authorList>
    </citation>
    <scope>NUCLEOTIDE SEQUENCE [LARGE SCALE GENOMIC DNA]</scope>
    <source>
        <strain evidence="1">SYSU2018</strain>
    </source>
</reference>
<name>A0ABD2P3N0_9CUCU</name>
<evidence type="ECO:0000313" key="1">
    <source>
        <dbReference type="EMBL" id="KAL3285435.1"/>
    </source>
</evidence>
<sequence>MRCMCGWKLYLFKVFQYCSSSGLVFVEDLVKLKLKITIVSAFLTMFVFDSLWNRQAQNMSFCGYVPSLKNYWFLWK</sequence>
<gene>
    <name evidence="1" type="ORF">HHI36_023987</name>
</gene>
<dbReference type="AlphaFoldDB" id="A0ABD2P3N0"/>
<dbReference type="EMBL" id="JABFTP020000168">
    <property type="protein sequence ID" value="KAL3285435.1"/>
    <property type="molecule type" value="Genomic_DNA"/>
</dbReference>
<accession>A0ABD2P3N0</accession>
<evidence type="ECO:0000313" key="2">
    <source>
        <dbReference type="Proteomes" id="UP001516400"/>
    </source>
</evidence>
<protein>
    <submittedName>
        <fullName evidence="1">Uncharacterized protein</fullName>
    </submittedName>
</protein>
<keyword evidence="2" id="KW-1185">Reference proteome</keyword>